<sequence length="175" mass="19853">MILTHLPAGTMLYRAHAPRWASRPASGAGAAAKGGRFNREGIEALYLSLEELTALREYQQTSPFLPPCTVCSYTVALRDLVDLRQLHRGPLWDDLWHDWREDWRYLKFELHIEPPTWVLSDIVLEQGFTGIVFPSQSHESGTNVVVFTDRLGDGNSIEVNDPDGQLPRDQASWPR</sequence>
<dbReference type="SMART" id="SM00953">
    <property type="entry name" value="RES"/>
    <property type="match status" value="1"/>
</dbReference>
<name>A0A158L528_9BURK</name>
<protein>
    <submittedName>
        <fullName evidence="3">RES domain protein</fullName>
    </submittedName>
</protein>
<evidence type="ECO:0000259" key="2">
    <source>
        <dbReference type="SMART" id="SM00953"/>
    </source>
</evidence>
<feature type="region of interest" description="Disordered" evidence="1">
    <location>
        <begin position="155"/>
        <end position="175"/>
    </location>
</feature>
<feature type="domain" description="RES" evidence="2">
    <location>
        <begin position="24"/>
        <end position="159"/>
    </location>
</feature>
<dbReference type="InterPro" id="IPR014914">
    <property type="entry name" value="RES_dom"/>
</dbReference>
<dbReference type="Proteomes" id="UP000054770">
    <property type="component" value="Unassembled WGS sequence"/>
</dbReference>
<accession>A0A158L528</accession>
<evidence type="ECO:0000256" key="1">
    <source>
        <dbReference type="SAM" id="MobiDB-lite"/>
    </source>
</evidence>
<evidence type="ECO:0000313" key="3">
    <source>
        <dbReference type="EMBL" id="SAL88497.1"/>
    </source>
</evidence>
<reference evidence="3" key="1">
    <citation type="submission" date="2016-01" db="EMBL/GenBank/DDBJ databases">
        <authorList>
            <person name="Peeters C."/>
        </authorList>
    </citation>
    <scope>NUCLEOTIDE SEQUENCE [LARGE SCALE GENOMIC DNA]</scope>
    <source>
        <strain evidence="3">LMG 22940</strain>
    </source>
</reference>
<dbReference type="RefSeq" id="WP_087650431.1">
    <property type="nucleotide sequence ID" value="NZ_FCON02000429.1"/>
</dbReference>
<dbReference type="Pfam" id="PF08808">
    <property type="entry name" value="RES"/>
    <property type="match status" value="1"/>
</dbReference>
<dbReference type="OrthoDB" id="648213at2"/>
<gene>
    <name evidence="3" type="ORF">AWB68_08794</name>
</gene>
<dbReference type="EMBL" id="FCON02000429">
    <property type="protein sequence ID" value="SAL88497.1"/>
    <property type="molecule type" value="Genomic_DNA"/>
</dbReference>
<comment type="caution">
    <text evidence="3">The sequence shown here is derived from an EMBL/GenBank/DDBJ whole genome shotgun (WGS) entry which is preliminary data.</text>
</comment>
<proteinExistence type="predicted"/>
<keyword evidence="4" id="KW-1185">Reference proteome</keyword>
<dbReference type="AlphaFoldDB" id="A0A158L528"/>
<evidence type="ECO:0000313" key="4">
    <source>
        <dbReference type="Proteomes" id="UP000054770"/>
    </source>
</evidence>
<organism evidence="3 4">
    <name type="scientific">Caballeronia choica</name>
    <dbReference type="NCBI Taxonomy" id="326476"/>
    <lineage>
        <taxon>Bacteria</taxon>
        <taxon>Pseudomonadati</taxon>
        <taxon>Pseudomonadota</taxon>
        <taxon>Betaproteobacteria</taxon>
        <taxon>Burkholderiales</taxon>
        <taxon>Burkholderiaceae</taxon>
        <taxon>Caballeronia</taxon>
    </lineage>
</organism>